<dbReference type="AlphaFoldDB" id="A0A0A9RDB1"/>
<sequence>MKEWKFKALPLLKSSRAGQRKKFHQALTHIRAAQSVSFNSTAGYCQQSTPCCGSHLWAIRCKFAEMAFPPLLFDHKFCFPRPHPEAEGFLDLILEPHSIIRELIFFEQ</sequence>
<name>A0A0A9RDB1_ARUDO</name>
<protein>
    <submittedName>
        <fullName evidence="1">Uncharacterized protein</fullName>
    </submittedName>
</protein>
<dbReference type="EMBL" id="GBRH01235103">
    <property type="protein sequence ID" value="JAD62792.1"/>
    <property type="molecule type" value="Transcribed_RNA"/>
</dbReference>
<organism evidence="1">
    <name type="scientific">Arundo donax</name>
    <name type="common">Giant reed</name>
    <name type="synonym">Donax arundinaceus</name>
    <dbReference type="NCBI Taxonomy" id="35708"/>
    <lineage>
        <taxon>Eukaryota</taxon>
        <taxon>Viridiplantae</taxon>
        <taxon>Streptophyta</taxon>
        <taxon>Embryophyta</taxon>
        <taxon>Tracheophyta</taxon>
        <taxon>Spermatophyta</taxon>
        <taxon>Magnoliopsida</taxon>
        <taxon>Liliopsida</taxon>
        <taxon>Poales</taxon>
        <taxon>Poaceae</taxon>
        <taxon>PACMAD clade</taxon>
        <taxon>Arundinoideae</taxon>
        <taxon>Arundineae</taxon>
        <taxon>Arundo</taxon>
    </lineage>
</organism>
<proteinExistence type="predicted"/>
<reference evidence="1" key="1">
    <citation type="submission" date="2014-09" db="EMBL/GenBank/DDBJ databases">
        <authorList>
            <person name="Magalhaes I.L.F."/>
            <person name="Oliveira U."/>
            <person name="Santos F.R."/>
            <person name="Vidigal T.H.D.A."/>
            <person name="Brescovit A.D."/>
            <person name="Santos A.J."/>
        </authorList>
    </citation>
    <scope>NUCLEOTIDE SEQUENCE</scope>
    <source>
        <tissue evidence="1">Shoot tissue taken approximately 20 cm above the soil surface</tissue>
    </source>
</reference>
<evidence type="ECO:0000313" key="1">
    <source>
        <dbReference type="EMBL" id="JAD62792.1"/>
    </source>
</evidence>
<reference evidence="1" key="2">
    <citation type="journal article" date="2015" name="Data Brief">
        <title>Shoot transcriptome of the giant reed, Arundo donax.</title>
        <authorList>
            <person name="Barrero R.A."/>
            <person name="Guerrero F.D."/>
            <person name="Moolhuijzen P."/>
            <person name="Goolsby J.A."/>
            <person name="Tidwell J."/>
            <person name="Bellgard S.E."/>
            <person name="Bellgard M.I."/>
        </authorList>
    </citation>
    <scope>NUCLEOTIDE SEQUENCE</scope>
    <source>
        <tissue evidence="1">Shoot tissue taken approximately 20 cm above the soil surface</tissue>
    </source>
</reference>
<accession>A0A0A9RDB1</accession>